<dbReference type="GeneID" id="29370356"/>
<dbReference type="OrthoDB" id="581532at2"/>
<dbReference type="EMBL" id="QEXO01000004">
    <property type="protein sequence ID" value="PWE13207.1"/>
    <property type="molecule type" value="Genomic_DNA"/>
</dbReference>
<dbReference type="GO" id="GO:0030170">
    <property type="term" value="F:pyridoxal phosphate binding"/>
    <property type="evidence" value="ECO:0007669"/>
    <property type="project" value="InterPro"/>
</dbReference>
<dbReference type="PROSITE" id="PS51340">
    <property type="entry name" value="MOSC"/>
    <property type="match status" value="1"/>
</dbReference>
<dbReference type="RefSeq" id="WP_042487975.1">
    <property type="nucleotide sequence ID" value="NZ_CAXOKM010000014.1"/>
</dbReference>
<sequence>MITITGLFTHPIKSCAAQAHPQGVEVSVAGLAYDREWVVVDQQGVFMTQRRWPRMALIQPLVQDGQITVQAPGMEPLSWSLDAPAGDNVAVSVRIWSSDTLGRDEGDQVAQWFSDFLQTPCRVLRNHSRARRYVLTERVRPWEEKSQGWRQIGDQLNGFGFADALPFLFTNEASLEELNRLVQQSGEQAVPMDRFRANVVFEGLPAYEEDYVLGLSSEGLSFAFIRACTRCPMPNVNQRTADVGTQPGLALAQSRQFPQGTLFGMQAMLVESKPQMLTIGQTLDVEYSF</sequence>
<name>A0A0M7GFU8_ALCFA</name>
<organism evidence="1 2">
    <name type="scientific">Alcaligenes faecalis</name>
    <dbReference type="NCBI Taxonomy" id="511"/>
    <lineage>
        <taxon>Bacteria</taxon>
        <taxon>Pseudomonadati</taxon>
        <taxon>Pseudomonadota</taxon>
        <taxon>Betaproteobacteria</taxon>
        <taxon>Burkholderiales</taxon>
        <taxon>Alcaligenaceae</taxon>
        <taxon>Alcaligenes</taxon>
    </lineage>
</organism>
<gene>
    <name evidence="1" type="ORF">DF183_15385</name>
</gene>
<evidence type="ECO:0000313" key="2">
    <source>
        <dbReference type="Proteomes" id="UP000245216"/>
    </source>
</evidence>
<dbReference type="PANTHER" id="PTHR14237:SF19">
    <property type="entry name" value="MITOCHONDRIAL AMIDOXIME REDUCING COMPONENT 1"/>
    <property type="match status" value="1"/>
</dbReference>
<dbReference type="InterPro" id="IPR005302">
    <property type="entry name" value="MoCF_Sase_C"/>
</dbReference>
<dbReference type="STRING" id="511.UZ73_16450"/>
<dbReference type="Proteomes" id="UP000245216">
    <property type="component" value="Unassembled WGS sequence"/>
</dbReference>
<evidence type="ECO:0000313" key="1">
    <source>
        <dbReference type="EMBL" id="PWE13207.1"/>
    </source>
</evidence>
<proteinExistence type="predicted"/>
<dbReference type="AlphaFoldDB" id="A0A0M7GFU8"/>
<protein>
    <submittedName>
        <fullName evidence="1">MOSC domain-containing protein</fullName>
    </submittedName>
</protein>
<accession>A0A0S2JUJ0</accession>
<dbReference type="GO" id="GO:0030151">
    <property type="term" value="F:molybdenum ion binding"/>
    <property type="evidence" value="ECO:0007669"/>
    <property type="project" value="InterPro"/>
</dbReference>
<dbReference type="KEGG" id="afa:UZ73_16450"/>
<dbReference type="Pfam" id="PF03476">
    <property type="entry name" value="MOSC_N"/>
    <property type="match status" value="1"/>
</dbReference>
<dbReference type="InterPro" id="IPR005303">
    <property type="entry name" value="MOCOS_middle"/>
</dbReference>
<dbReference type="GO" id="GO:0003824">
    <property type="term" value="F:catalytic activity"/>
    <property type="evidence" value="ECO:0007669"/>
    <property type="project" value="InterPro"/>
</dbReference>
<comment type="caution">
    <text evidence="1">The sequence shown here is derived from an EMBL/GenBank/DDBJ whole genome shotgun (WGS) entry which is preliminary data.</text>
</comment>
<accession>A0A0M7GFU8</accession>
<dbReference type="Pfam" id="PF03473">
    <property type="entry name" value="MOSC"/>
    <property type="match status" value="1"/>
</dbReference>
<reference evidence="1 2" key="2">
    <citation type="submission" date="2018-05" db="EMBL/GenBank/DDBJ databases">
        <authorList>
            <person name="Lanie J.A."/>
            <person name="Ng W.-L."/>
            <person name="Kazmierczak K.M."/>
            <person name="Andrzejewski T.M."/>
            <person name="Davidsen T.M."/>
            <person name="Wayne K.J."/>
            <person name="Tettelin H."/>
            <person name="Glass J.I."/>
            <person name="Rusch D."/>
            <person name="Podicherti R."/>
            <person name="Tsui H.-C.T."/>
            <person name="Winkler M.E."/>
        </authorList>
    </citation>
    <scope>NUCLEOTIDE SEQUENCE [LARGE SCALE GENOMIC DNA]</scope>
    <source>
        <strain evidence="1 2">YBY</strain>
    </source>
</reference>
<dbReference type="SUPFAM" id="SSF141673">
    <property type="entry name" value="MOSC N-terminal domain-like"/>
    <property type="match status" value="1"/>
</dbReference>
<dbReference type="PANTHER" id="PTHR14237">
    <property type="entry name" value="MOLYBDOPTERIN COFACTOR SULFURASE MOSC"/>
    <property type="match status" value="1"/>
</dbReference>
<reference evidence="1 2" key="1">
    <citation type="submission" date="2018-05" db="EMBL/GenBank/DDBJ databases">
        <title>Genome Sequence of an Efficient Indole-Degrading Bacterium, Alcaligenes sp.YBY.</title>
        <authorList>
            <person name="Yang B."/>
        </authorList>
    </citation>
    <scope>NUCLEOTIDE SEQUENCE [LARGE SCALE GENOMIC DNA]</scope>
    <source>
        <strain evidence="1 2">YBY</strain>
    </source>
</reference>